<dbReference type="InterPro" id="IPR028978">
    <property type="entry name" value="Chorismate_lyase_/UTRA_dom_sf"/>
</dbReference>
<dbReference type="Gene3D" id="3.40.1410.10">
    <property type="entry name" value="Chorismate lyase-like"/>
    <property type="match status" value="1"/>
</dbReference>
<reference evidence="5 6" key="1">
    <citation type="submission" date="2016-10" db="EMBL/GenBank/DDBJ databases">
        <authorList>
            <person name="de Groot N.N."/>
        </authorList>
    </citation>
    <scope>NUCLEOTIDE SEQUENCE [LARGE SCALE GENOMIC DNA]</scope>
    <source>
        <strain evidence="5 6">RK1</strain>
    </source>
</reference>
<keyword evidence="3" id="KW-0804">Transcription</keyword>
<keyword evidence="6" id="KW-1185">Reference proteome</keyword>
<dbReference type="CDD" id="cd07377">
    <property type="entry name" value="WHTH_GntR"/>
    <property type="match status" value="1"/>
</dbReference>
<dbReference type="GO" id="GO:0003700">
    <property type="term" value="F:DNA-binding transcription factor activity"/>
    <property type="evidence" value="ECO:0007669"/>
    <property type="project" value="InterPro"/>
</dbReference>
<dbReference type="PANTHER" id="PTHR44846:SF1">
    <property type="entry name" value="MANNOSYL-D-GLYCERATE TRANSPORT_METABOLISM SYSTEM REPRESSOR MNGR-RELATED"/>
    <property type="match status" value="1"/>
</dbReference>
<dbReference type="SMART" id="SM00866">
    <property type="entry name" value="UTRA"/>
    <property type="match status" value="1"/>
</dbReference>
<dbReference type="InterPro" id="IPR011663">
    <property type="entry name" value="UTRA"/>
</dbReference>
<name>A0A1I3PEK8_9SPHI</name>
<evidence type="ECO:0000256" key="3">
    <source>
        <dbReference type="ARBA" id="ARBA00023163"/>
    </source>
</evidence>
<dbReference type="PANTHER" id="PTHR44846">
    <property type="entry name" value="MANNOSYL-D-GLYCERATE TRANSPORT/METABOLISM SYSTEM REPRESSOR MNGR-RELATED"/>
    <property type="match status" value="1"/>
</dbReference>
<evidence type="ECO:0000256" key="1">
    <source>
        <dbReference type="ARBA" id="ARBA00023015"/>
    </source>
</evidence>
<keyword evidence="1" id="KW-0805">Transcription regulation</keyword>
<dbReference type="Pfam" id="PF00392">
    <property type="entry name" value="GntR"/>
    <property type="match status" value="1"/>
</dbReference>
<evidence type="ECO:0000256" key="2">
    <source>
        <dbReference type="ARBA" id="ARBA00023125"/>
    </source>
</evidence>
<dbReference type="PROSITE" id="PS50949">
    <property type="entry name" value="HTH_GNTR"/>
    <property type="match status" value="1"/>
</dbReference>
<dbReference type="InterPro" id="IPR050679">
    <property type="entry name" value="Bact_HTH_transcr_reg"/>
</dbReference>
<dbReference type="InterPro" id="IPR036388">
    <property type="entry name" value="WH-like_DNA-bd_sf"/>
</dbReference>
<dbReference type="InterPro" id="IPR036390">
    <property type="entry name" value="WH_DNA-bd_sf"/>
</dbReference>
<gene>
    <name evidence="5" type="ORF">SAMN05444682_10819</name>
</gene>
<dbReference type="PRINTS" id="PR00035">
    <property type="entry name" value="HTHGNTR"/>
</dbReference>
<dbReference type="Proteomes" id="UP000198670">
    <property type="component" value="Unassembled WGS sequence"/>
</dbReference>
<dbReference type="Gene3D" id="1.10.10.10">
    <property type="entry name" value="Winged helix-like DNA-binding domain superfamily/Winged helix DNA-binding domain"/>
    <property type="match status" value="1"/>
</dbReference>
<proteinExistence type="predicted"/>
<dbReference type="InterPro" id="IPR000524">
    <property type="entry name" value="Tscrpt_reg_HTH_GntR"/>
</dbReference>
<dbReference type="GO" id="GO:0045892">
    <property type="term" value="P:negative regulation of DNA-templated transcription"/>
    <property type="evidence" value="ECO:0007669"/>
    <property type="project" value="TreeGrafter"/>
</dbReference>
<dbReference type="Pfam" id="PF07702">
    <property type="entry name" value="UTRA"/>
    <property type="match status" value="1"/>
</dbReference>
<sequence>MFICIYICKCKFFLKETKLFYKLASVSFSDKLDLKINHKSPIPLHVQAENLLRKLIESPEYQAGKFLPNEVDLAKRLAISRATLRQAINKLVFEELLVRKKGVGTKVVNKKFSSRSNNWLSFSQEMAARGIPVKNFEFHVSWELPNGGLVDFFDIDPDQKILKLERVRGRPEEPFVYFVSYFHPRIGLTGEEDFKRPLYDILETDYHTVADLSKEEISALAADKFLADKLETEVGAAILFRKRQVFDQADRPLEYNLGYYKADSFIYTVESRRQTAKPLTQVHF</sequence>
<organism evidence="5 6">
    <name type="scientific">Parapedobacter indicus</name>
    <dbReference type="NCBI Taxonomy" id="1477437"/>
    <lineage>
        <taxon>Bacteria</taxon>
        <taxon>Pseudomonadati</taxon>
        <taxon>Bacteroidota</taxon>
        <taxon>Sphingobacteriia</taxon>
        <taxon>Sphingobacteriales</taxon>
        <taxon>Sphingobacteriaceae</taxon>
        <taxon>Parapedobacter</taxon>
    </lineage>
</organism>
<dbReference type="AlphaFoldDB" id="A0A1I3PEK8"/>
<dbReference type="SUPFAM" id="SSF46785">
    <property type="entry name" value="Winged helix' DNA-binding domain"/>
    <property type="match status" value="1"/>
</dbReference>
<feature type="domain" description="HTH gntR-type" evidence="4">
    <location>
        <begin position="42"/>
        <end position="110"/>
    </location>
</feature>
<dbReference type="EMBL" id="FOQO01000008">
    <property type="protein sequence ID" value="SFJ19912.1"/>
    <property type="molecule type" value="Genomic_DNA"/>
</dbReference>
<dbReference type="SMART" id="SM00345">
    <property type="entry name" value="HTH_GNTR"/>
    <property type="match status" value="1"/>
</dbReference>
<evidence type="ECO:0000313" key="5">
    <source>
        <dbReference type="EMBL" id="SFJ19912.1"/>
    </source>
</evidence>
<accession>A0A1I3PEK8</accession>
<dbReference type="STRING" id="1477437.SAMN05444682_10819"/>
<protein>
    <submittedName>
        <fullName evidence="5">Transcriptional regulator, GntR family</fullName>
    </submittedName>
</protein>
<dbReference type="SUPFAM" id="SSF64288">
    <property type="entry name" value="Chorismate lyase-like"/>
    <property type="match status" value="1"/>
</dbReference>
<evidence type="ECO:0000259" key="4">
    <source>
        <dbReference type="PROSITE" id="PS50949"/>
    </source>
</evidence>
<dbReference type="GO" id="GO:0003677">
    <property type="term" value="F:DNA binding"/>
    <property type="evidence" value="ECO:0007669"/>
    <property type="project" value="UniProtKB-KW"/>
</dbReference>
<evidence type="ECO:0000313" key="6">
    <source>
        <dbReference type="Proteomes" id="UP000198670"/>
    </source>
</evidence>
<keyword evidence="2" id="KW-0238">DNA-binding</keyword>